<proteinExistence type="inferred from homology"/>
<dbReference type="eggNOG" id="KOG0118">
    <property type="taxonomic scope" value="Eukaryota"/>
</dbReference>
<dbReference type="OMA" id="CAVPKKG"/>
<reference evidence="8" key="3">
    <citation type="submission" date="2025-09" db="UniProtKB">
        <authorList>
            <consortium name="Ensembl"/>
        </authorList>
    </citation>
    <scope>IDENTIFICATION</scope>
</reference>
<dbReference type="Gene3D" id="3.30.70.330">
    <property type="match status" value="2"/>
</dbReference>
<dbReference type="FunFam" id="3.30.70.330:FF:000511">
    <property type="entry name" value="RNA binding motif protein 34"/>
    <property type="match status" value="1"/>
</dbReference>
<feature type="region of interest" description="Disordered" evidence="6">
    <location>
        <begin position="1"/>
        <end position="20"/>
    </location>
</feature>
<evidence type="ECO:0000313" key="8">
    <source>
        <dbReference type="Ensembl" id="ENSLACP00000015480.1"/>
    </source>
</evidence>
<accession>H3B0Q9</accession>
<evidence type="ECO:0000259" key="7">
    <source>
        <dbReference type="PROSITE" id="PS50102"/>
    </source>
</evidence>
<feature type="compositionally biased region" description="Basic and acidic residues" evidence="6">
    <location>
        <begin position="82"/>
        <end position="91"/>
    </location>
</feature>
<reference evidence="8" key="2">
    <citation type="submission" date="2025-08" db="UniProtKB">
        <authorList>
            <consortium name="Ensembl"/>
        </authorList>
    </citation>
    <scope>IDENTIFICATION</scope>
</reference>
<dbReference type="GeneTree" id="ENSGT00390000011249"/>
<evidence type="ECO:0000256" key="4">
    <source>
        <dbReference type="ARBA" id="ARBA00023242"/>
    </source>
</evidence>
<dbReference type="AlphaFoldDB" id="H3B0Q9"/>
<feature type="compositionally biased region" description="Basic residues" evidence="6">
    <location>
        <begin position="1"/>
        <end position="13"/>
    </location>
</feature>
<feature type="region of interest" description="Disordered" evidence="6">
    <location>
        <begin position="367"/>
        <end position="405"/>
    </location>
</feature>
<keyword evidence="9" id="KW-1185">Reference proteome</keyword>
<gene>
    <name evidence="8" type="primary">RBM34</name>
</gene>
<dbReference type="InterPro" id="IPR000504">
    <property type="entry name" value="RRM_dom"/>
</dbReference>
<protein>
    <submittedName>
        <fullName evidence="8">RNA binding motif protein 34</fullName>
    </submittedName>
</protein>
<dbReference type="CDD" id="cd12394">
    <property type="entry name" value="RRM1_RBM34"/>
    <property type="match status" value="1"/>
</dbReference>
<dbReference type="InterPro" id="IPR035979">
    <property type="entry name" value="RBD_domain_sf"/>
</dbReference>
<reference evidence="9" key="1">
    <citation type="submission" date="2011-08" db="EMBL/GenBank/DDBJ databases">
        <title>The draft genome of Latimeria chalumnae.</title>
        <authorList>
            <person name="Di Palma F."/>
            <person name="Alfoldi J."/>
            <person name="Johnson J."/>
            <person name="Berlin A."/>
            <person name="Gnerre S."/>
            <person name="Jaffe D."/>
            <person name="MacCallum I."/>
            <person name="Young S."/>
            <person name="Walker B.J."/>
            <person name="Lander E."/>
            <person name="Lindblad-Toh K."/>
        </authorList>
    </citation>
    <scope>NUCLEOTIDE SEQUENCE [LARGE SCALE GENOMIC DNA]</scope>
    <source>
        <strain evidence="9">Wild caught</strain>
    </source>
</reference>
<organism evidence="8 9">
    <name type="scientific">Latimeria chalumnae</name>
    <name type="common">Coelacanth</name>
    <dbReference type="NCBI Taxonomy" id="7897"/>
    <lineage>
        <taxon>Eukaryota</taxon>
        <taxon>Metazoa</taxon>
        <taxon>Chordata</taxon>
        <taxon>Craniata</taxon>
        <taxon>Vertebrata</taxon>
        <taxon>Euteleostomi</taxon>
        <taxon>Coelacanthiformes</taxon>
        <taxon>Coelacanthidae</taxon>
        <taxon>Latimeria</taxon>
    </lineage>
</organism>
<feature type="domain" description="RRM" evidence="7">
    <location>
        <begin position="188"/>
        <end position="285"/>
    </location>
</feature>
<evidence type="ECO:0000256" key="2">
    <source>
        <dbReference type="ARBA" id="ARBA00007077"/>
    </source>
</evidence>
<feature type="region of interest" description="Disordered" evidence="6">
    <location>
        <begin position="69"/>
        <end position="167"/>
    </location>
</feature>
<dbReference type="Ensembl" id="ENSLACT00000015587.1">
    <property type="protein sequence ID" value="ENSLACP00000015480.1"/>
    <property type="gene ID" value="ENSLACG00000013628.1"/>
</dbReference>
<dbReference type="InterPro" id="IPR012677">
    <property type="entry name" value="Nucleotide-bd_a/b_plait_sf"/>
</dbReference>
<evidence type="ECO:0000313" key="9">
    <source>
        <dbReference type="Proteomes" id="UP000008672"/>
    </source>
</evidence>
<dbReference type="SUPFAM" id="SSF54928">
    <property type="entry name" value="RNA-binding domain, RBD"/>
    <property type="match status" value="2"/>
</dbReference>
<sequence>SVNRGKFKKKYKKKNSEGSRMITDELTSEDYIVGQVAGSLHLKTETNKASNKQLRNLFNTTSSDVQPVFVSVPHVNSKKRKLNEDELDNKTKTKQSSEPGKNTVKPVAKKKFTAGEKKVADRENSLKNADEEEAKKETKANMKKSRNRLLGSKQKAEDENLVDSDEKNDTIHKKKRINQAAERIKNKRTVFVGNIPTSCTKQMLKSIFKEFGHIESLRFRSVIKARAEPTISKKLAAIQRQVHPKRHSMNAYIVFEKEADAAKALKRNGMEMQSGFHIRVDLAAKSSMHDHKRSIFVGNLSYETEEEMLREHFSQCGKIVAVRIVRDRETGLGKGFGYVLFENKDAVYLALKLNHSDLNGRSLRVKQSMKKEKLKPGSKRETTTNRNRKHFSKKKKHNSAKTFTGEMVKAVEKKIKKKKKFKVKPSVSMCK</sequence>
<evidence type="ECO:0000256" key="3">
    <source>
        <dbReference type="ARBA" id="ARBA00022884"/>
    </source>
</evidence>
<keyword evidence="4" id="KW-0539">Nucleus</keyword>
<name>H3B0Q9_LATCH</name>
<dbReference type="InParanoid" id="H3B0Q9"/>
<dbReference type="CDD" id="cd12395">
    <property type="entry name" value="RRM2_RBM34"/>
    <property type="match status" value="1"/>
</dbReference>
<dbReference type="FunCoup" id="H3B0Q9">
    <property type="interactions" value="2262"/>
</dbReference>
<comment type="similarity">
    <text evidence="2">Belongs to the RRM RBM34 family.</text>
</comment>
<dbReference type="Proteomes" id="UP000008672">
    <property type="component" value="Unassembled WGS sequence"/>
</dbReference>
<dbReference type="EMBL" id="AFYH01046675">
    <property type="status" value="NOT_ANNOTATED_CDS"/>
    <property type="molecule type" value="Genomic_DNA"/>
</dbReference>
<evidence type="ECO:0000256" key="5">
    <source>
        <dbReference type="PROSITE-ProRule" id="PRU00176"/>
    </source>
</evidence>
<dbReference type="Bgee" id="ENSLACG00000013628">
    <property type="expression patterns" value="Expressed in muscle tissue and 6 other cell types or tissues"/>
</dbReference>
<dbReference type="EMBL" id="AFYH01046672">
    <property type="status" value="NOT_ANNOTATED_CDS"/>
    <property type="molecule type" value="Genomic_DNA"/>
</dbReference>
<dbReference type="InterPro" id="IPR034221">
    <property type="entry name" value="RBM34_RRM2"/>
</dbReference>
<dbReference type="HOGENOM" id="CLU_050628_0_0_1"/>
<dbReference type="PANTHER" id="PTHR23236:SF25">
    <property type="entry name" value="RNA-BINDING PROTEIN 34"/>
    <property type="match status" value="1"/>
</dbReference>
<dbReference type="EMBL" id="AFYH01046673">
    <property type="status" value="NOT_ANNOTATED_CDS"/>
    <property type="molecule type" value="Genomic_DNA"/>
</dbReference>
<feature type="compositionally biased region" description="Basic residues" evidence="6">
    <location>
        <begin position="386"/>
        <end position="399"/>
    </location>
</feature>
<feature type="compositionally biased region" description="Basic and acidic residues" evidence="6">
    <location>
        <begin position="113"/>
        <end position="140"/>
    </location>
</feature>
<evidence type="ECO:0000256" key="6">
    <source>
        <dbReference type="SAM" id="MobiDB-lite"/>
    </source>
</evidence>
<dbReference type="Pfam" id="PF00076">
    <property type="entry name" value="RRM_1"/>
    <property type="match status" value="2"/>
</dbReference>
<dbReference type="STRING" id="7897.ENSLACP00000015480"/>
<evidence type="ECO:0000256" key="1">
    <source>
        <dbReference type="ARBA" id="ARBA00004604"/>
    </source>
</evidence>
<dbReference type="GO" id="GO:0003723">
    <property type="term" value="F:RNA binding"/>
    <property type="evidence" value="ECO:0007669"/>
    <property type="project" value="UniProtKB-UniRule"/>
</dbReference>
<dbReference type="SMART" id="SM00360">
    <property type="entry name" value="RRM"/>
    <property type="match status" value="2"/>
</dbReference>
<dbReference type="EMBL" id="AFYH01046674">
    <property type="status" value="NOT_ANNOTATED_CDS"/>
    <property type="molecule type" value="Genomic_DNA"/>
</dbReference>
<feature type="compositionally biased region" description="Basic and acidic residues" evidence="6">
    <location>
        <begin position="369"/>
        <end position="383"/>
    </location>
</feature>
<keyword evidence="3 5" id="KW-0694">RNA-binding</keyword>
<dbReference type="PROSITE" id="PS50102">
    <property type="entry name" value="RRM"/>
    <property type="match status" value="2"/>
</dbReference>
<dbReference type="PANTHER" id="PTHR23236">
    <property type="entry name" value="EUKARYOTIC TRANSLATION INITIATION FACTOR 4B/4H"/>
    <property type="match status" value="1"/>
</dbReference>
<comment type="subcellular location">
    <subcellularLocation>
        <location evidence="1">Nucleus</location>
        <location evidence="1">Nucleolus</location>
    </subcellularLocation>
</comment>
<feature type="domain" description="RRM" evidence="7">
    <location>
        <begin position="293"/>
        <end position="370"/>
    </location>
</feature>
<feature type="compositionally biased region" description="Basic and acidic residues" evidence="6">
    <location>
        <begin position="154"/>
        <end position="167"/>
    </location>
</feature>